<feature type="transmembrane region" description="Helical" evidence="16">
    <location>
        <begin position="137"/>
        <end position="155"/>
    </location>
</feature>
<dbReference type="CDD" id="cd16917">
    <property type="entry name" value="HATPase_UhpB-NarQ-NarX-like"/>
    <property type="match status" value="1"/>
</dbReference>
<evidence type="ECO:0000256" key="10">
    <source>
        <dbReference type="ARBA" id="ARBA00022777"/>
    </source>
</evidence>
<keyword evidence="16" id="KW-0472">Membrane</keyword>
<feature type="domain" description="Histidine kinase" evidence="17">
    <location>
        <begin position="334"/>
        <end position="428"/>
    </location>
</feature>
<evidence type="ECO:0000256" key="6">
    <source>
        <dbReference type="ARBA" id="ARBA00022485"/>
    </source>
</evidence>
<dbReference type="PANTHER" id="PTHR24421">
    <property type="entry name" value="NITRATE/NITRITE SENSOR PROTEIN NARX-RELATED"/>
    <property type="match status" value="1"/>
</dbReference>
<comment type="catalytic activity">
    <reaction evidence="1">
        <text>ATP + protein L-histidine = ADP + protein N-phospho-L-histidine.</text>
        <dbReference type="EC" id="2.7.13.3"/>
    </reaction>
</comment>
<sequence length="435" mass="45528">MTDPAPQPSLGAEPSLADAPTASAGEMVLRVLRVGLHVGFAVLLGVGLVRALLSETTMLRLITAIALTGLLAALYLAGTIAEKRHSAGRAPNTVRWANWWLAGVVLLWLVLLYLHADYSWLAFPLFFLHLHILGQRHSLIAVALLTASVVAAGWFHSGSLALPQILGPMVGAIFAVIMGMAYRALYTEGVNQRLALDELRATRAALAEEQHRAGTLGERTRLAREIHDTLAQGLSSIVLVSRSATAALAAGDTRAAAERLETIGATAAENLAEARDFVADLSTAGDGAHSLVGKLRRLCVATERTAAAAGRGFEITFRQDGPATALPAEVSAALIRAAQSGLANVAAHAHAKRAVLSLGYLPDAVTLDVFDDGDGMHLAQLPLEPRADGTGYGLAGLRERLGLLGGSLEIESTPGEGTVLGVRIPFTTEGSQDDA</sequence>
<dbReference type="InterPro" id="IPR017205">
    <property type="entry name" value="Sig_transdc_His_kinase_ChrS"/>
</dbReference>
<evidence type="ECO:0000313" key="18">
    <source>
        <dbReference type="EMBL" id="MDR7358496.1"/>
    </source>
</evidence>
<evidence type="ECO:0000256" key="12">
    <source>
        <dbReference type="ARBA" id="ARBA00023012"/>
    </source>
</evidence>
<dbReference type="Pfam" id="PF02518">
    <property type="entry name" value="HATPase_c"/>
    <property type="match status" value="1"/>
</dbReference>
<evidence type="ECO:0000256" key="8">
    <source>
        <dbReference type="ARBA" id="ARBA00022679"/>
    </source>
</evidence>
<dbReference type="InterPro" id="IPR050482">
    <property type="entry name" value="Sensor_HK_TwoCompSys"/>
</dbReference>
<evidence type="ECO:0000259" key="17">
    <source>
        <dbReference type="PROSITE" id="PS50109"/>
    </source>
</evidence>
<organism evidence="18 19">
    <name type="scientific">Paeniglutamicibacter sulfureus</name>
    <dbReference type="NCBI Taxonomy" id="43666"/>
    <lineage>
        <taxon>Bacteria</taxon>
        <taxon>Bacillati</taxon>
        <taxon>Actinomycetota</taxon>
        <taxon>Actinomycetes</taxon>
        <taxon>Micrococcales</taxon>
        <taxon>Micrococcaceae</taxon>
        <taxon>Paeniglutamicibacter</taxon>
    </lineage>
</organism>
<dbReference type="EMBL" id="JAVDYI010000001">
    <property type="protein sequence ID" value="MDR7358496.1"/>
    <property type="molecule type" value="Genomic_DNA"/>
</dbReference>
<evidence type="ECO:0000256" key="4">
    <source>
        <dbReference type="ARBA" id="ARBA00012438"/>
    </source>
</evidence>
<dbReference type="InterPro" id="IPR004358">
    <property type="entry name" value="Sig_transdc_His_kin-like_C"/>
</dbReference>
<evidence type="ECO:0000256" key="5">
    <source>
        <dbReference type="ARBA" id="ARBA00017322"/>
    </source>
</evidence>
<dbReference type="SUPFAM" id="SSF55874">
    <property type="entry name" value="ATPase domain of HSP90 chaperone/DNA topoisomerase II/histidine kinase"/>
    <property type="match status" value="1"/>
</dbReference>
<evidence type="ECO:0000256" key="14">
    <source>
        <dbReference type="ARBA" id="ARBA00024827"/>
    </source>
</evidence>
<evidence type="ECO:0000256" key="9">
    <source>
        <dbReference type="ARBA" id="ARBA00022723"/>
    </source>
</evidence>
<protein>
    <recommendedName>
        <fullName evidence="5">Oxygen sensor histidine kinase NreB</fullName>
        <ecNumber evidence="4">2.7.13.3</ecNumber>
    </recommendedName>
    <alternativeName>
        <fullName evidence="15">Nitrogen regulation protein B</fullName>
    </alternativeName>
</protein>
<dbReference type="InterPro" id="IPR011712">
    <property type="entry name" value="Sig_transdc_His_kin_sub3_dim/P"/>
</dbReference>
<evidence type="ECO:0000313" key="19">
    <source>
        <dbReference type="Proteomes" id="UP001183817"/>
    </source>
</evidence>
<keyword evidence="11" id="KW-0408">Iron</keyword>
<dbReference type="PRINTS" id="PR00344">
    <property type="entry name" value="BCTRLSENSOR"/>
</dbReference>
<feature type="transmembrane region" description="Helical" evidence="16">
    <location>
        <begin position="34"/>
        <end position="53"/>
    </location>
</feature>
<evidence type="ECO:0000256" key="1">
    <source>
        <dbReference type="ARBA" id="ARBA00000085"/>
    </source>
</evidence>
<dbReference type="PANTHER" id="PTHR24421:SF62">
    <property type="entry name" value="SENSORY TRANSDUCTION HISTIDINE KINASE"/>
    <property type="match status" value="1"/>
</dbReference>
<feature type="transmembrane region" description="Helical" evidence="16">
    <location>
        <begin position="161"/>
        <end position="185"/>
    </location>
</feature>
<feature type="transmembrane region" description="Helical" evidence="16">
    <location>
        <begin position="58"/>
        <end position="77"/>
    </location>
</feature>
<keyword evidence="8" id="KW-0808">Transferase</keyword>
<keyword evidence="6" id="KW-0004">4Fe-4S</keyword>
<dbReference type="Gene3D" id="1.20.5.1930">
    <property type="match status" value="1"/>
</dbReference>
<keyword evidence="7" id="KW-0963">Cytoplasm</keyword>
<dbReference type="InterPro" id="IPR003594">
    <property type="entry name" value="HATPase_dom"/>
</dbReference>
<comment type="cofactor">
    <cofactor evidence="2">
        <name>[4Fe-4S] cluster</name>
        <dbReference type="ChEBI" id="CHEBI:49883"/>
    </cofactor>
</comment>
<evidence type="ECO:0000256" key="13">
    <source>
        <dbReference type="ARBA" id="ARBA00023014"/>
    </source>
</evidence>
<keyword evidence="19" id="KW-1185">Reference proteome</keyword>
<evidence type="ECO:0000256" key="3">
    <source>
        <dbReference type="ARBA" id="ARBA00004496"/>
    </source>
</evidence>
<gene>
    <name evidence="18" type="ORF">J2S64_002187</name>
</gene>
<dbReference type="PROSITE" id="PS50109">
    <property type="entry name" value="HIS_KIN"/>
    <property type="match status" value="1"/>
</dbReference>
<dbReference type="GO" id="GO:0016301">
    <property type="term" value="F:kinase activity"/>
    <property type="evidence" value="ECO:0007669"/>
    <property type="project" value="UniProtKB-KW"/>
</dbReference>
<keyword evidence="16" id="KW-0812">Transmembrane</keyword>
<dbReference type="Proteomes" id="UP001183817">
    <property type="component" value="Unassembled WGS sequence"/>
</dbReference>
<feature type="transmembrane region" description="Helical" evidence="16">
    <location>
        <begin position="97"/>
        <end position="116"/>
    </location>
</feature>
<evidence type="ECO:0000256" key="7">
    <source>
        <dbReference type="ARBA" id="ARBA00022490"/>
    </source>
</evidence>
<evidence type="ECO:0000256" key="15">
    <source>
        <dbReference type="ARBA" id="ARBA00030800"/>
    </source>
</evidence>
<evidence type="ECO:0000256" key="11">
    <source>
        <dbReference type="ARBA" id="ARBA00023004"/>
    </source>
</evidence>
<keyword evidence="13" id="KW-0411">Iron-sulfur</keyword>
<keyword evidence="9" id="KW-0479">Metal-binding</keyword>
<evidence type="ECO:0000256" key="16">
    <source>
        <dbReference type="SAM" id="Phobius"/>
    </source>
</evidence>
<dbReference type="EC" id="2.7.13.3" evidence="4"/>
<comment type="function">
    <text evidence="14">Member of the two-component regulatory system NreB/NreC involved in the control of dissimilatory nitrate/nitrite reduction in response to oxygen. NreB functions as a direct oxygen sensor histidine kinase which is autophosphorylated, in the absence of oxygen, probably at the conserved histidine residue, and transfers its phosphate group probably to a conserved aspartate residue of NreC. NreB/NreC activates the expression of the nitrate (narGHJI) and nitrite (nir) reductase operons, as well as the putative nitrate transporter gene narT.</text>
</comment>
<keyword evidence="10 18" id="KW-0418">Kinase</keyword>
<dbReference type="Gene3D" id="3.30.565.10">
    <property type="entry name" value="Histidine kinase-like ATPase, C-terminal domain"/>
    <property type="match status" value="1"/>
</dbReference>
<dbReference type="Pfam" id="PF07730">
    <property type="entry name" value="HisKA_3"/>
    <property type="match status" value="1"/>
</dbReference>
<reference evidence="18 19" key="1">
    <citation type="submission" date="2023-07" db="EMBL/GenBank/DDBJ databases">
        <title>Sequencing the genomes of 1000 actinobacteria strains.</title>
        <authorList>
            <person name="Klenk H.-P."/>
        </authorList>
    </citation>
    <scope>NUCLEOTIDE SEQUENCE [LARGE SCALE GENOMIC DNA]</scope>
    <source>
        <strain evidence="18 19">DSM 20167</strain>
    </source>
</reference>
<name>A0ABU2BJT3_9MICC</name>
<keyword evidence="16" id="KW-1133">Transmembrane helix</keyword>
<accession>A0ABU2BJT3</accession>
<dbReference type="InterPro" id="IPR036890">
    <property type="entry name" value="HATPase_C_sf"/>
</dbReference>
<comment type="caution">
    <text evidence="18">The sequence shown here is derived from an EMBL/GenBank/DDBJ whole genome shotgun (WGS) entry which is preliminary data.</text>
</comment>
<keyword evidence="12" id="KW-0902">Two-component regulatory system</keyword>
<comment type="subcellular location">
    <subcellularLocation>
        <location evidence="3">Cytoplasm</location>
    </subcellularLocation>
</comment>
<evidence type="ECO:0000256" key="2">
    <source>
        <dbReference type="ARBA" id="ARBA00001966"/>
    </source>
</evidence>
<dbReference type="InterPro" id="IPR005467">
    <property type="entry name" value="His_kinase_dom"/>
</dbReference>
<proteinExistence type="predicted"/>
<dbReference type="PIRSF" id="PIRSF037434">
    <property type="entry name" value="STHK_ChrS"/>
    <property type="match status" value="1"/>
</dbReference>